<accession>A0A812USU7</accession>
<feature type="non-terminal residue" evidence="5">
    <location>
        <position position="135"/>
    </location>
</feature>
<comment type="caution">
    <text evidence="5">The sequence shown here is derived from an EMBL/GenBank/DDBJ whole genome shotgun (WGS) entry which is preliminary data.</text>
</comment>
<dbReference type="Proteomes" id="UP000601435">
    <property type="component" value="Unassembled WGS sequence"/>
</dbReference>
<dbReference type="EMBL" id="CAJNJA010028221">
    <property type="protein sequence ID" value="CAE7597005.1"/>
    <property type="molecule type" value="Genomic_DNA"/>
</dbReference>
<dbReference type="SUPFAM" id="SSF103511">
    <property type="entry name" value="Chlorophyll a-b binding protein"/>
    <property type="match status" value="1"/>
</dbReference>
<gene>
    <name evidence="5" type="ORF">SNEC2469_LOCUS17142</name>
</gene>
<feature type="non-terminal residue" evidence="5">
    <location>
        <position position="1"/>
    </location>
</feature>
<name>A0A812USU7_9DINO</name>
<evidence type="ECO:0000256" key="3">
    <source>
        <dbReference type="ARBA" id="ARBA00022640"/>
    </source>
</evidence>
<dbReference type="InterPro" id="IPR022796">
    <property type="entry name" value="Chloroa_b-bind"/>
</dbReference>
<organism evidence="5 6">
    <name type="scientific">Symbiodinium necroappetens</name>
    <dbReference type="NCBI Taxonomy" id="1628268"/>
    <lineage>
        <taxon>Eukaryota</taxon>
        <taxon>Sar</taxon>
        <taxon>Alveolata</taxon>
        <taxon>Dinophyceae</taxon>
        <taxon>Suessiales</taxon>
        <taxon>Symbiodiniaceae</taxon>
        <taxon>Symbiodinium</taxon>
    </lineage>
</organism>
<feature type="compositionally biased region" description="Low complexity" evidence="4">
    <location>
        <begin position="22"/>
        <end position="36"/>
    </location>
</feature>
<keyword evidence="6" id="KW-1185">Reference proteome</keyword>
<evidence type="ECO:0000313" key="6">
    <source>
        <dbReference type="Proteomes" id="UP000601435"/>
    </source>
</evidence>
<feature type="region of interest" description="Disordered" evidence="4">
    <location>
        <begin position="1"/>
        <end position="38"/>
    </location>
</feature>
<sequence length="135" mass="14080">AFVQSGPAAQAAPERSSRAQLRGRAAAQTSATGSSAPSLVGCTAATASALLAAQLRGKASQSRKSQVVVSAFENELGVQAPFGFWDPIGFTADGDVDAFKRRRATELKHGRIAMLATMGFMTPEQPGRSSLFQSH</sequence>
<protein>
    <submittedName>
        <fullName evidence="5">Uncharacterized protein</fullName>
    </submittedName>
</protein>
<dbReference type="AlphaFoldDB" id="A0A812USU7"/>
<evidence type="ECO:0000256" key="2">
    <source>
        <dbReference type="ARBA" id="ARBA00022528"/>
    </source>
</evidence>
<evidence type="ECO:0000313" key="5">
    <source>
        <dbReference type="EMBL" id="CAE7597005.1"/>
    </source>
</evidence>
<evidence type="ECO:0000256" key="4">
    <source>
        <dbReference type="SAM" id="MobiDB-lite"/>
    </source>
</evidence>
<dbReference type="Pfam" id="PF00504">
    <property type="entry name" value="Chloroa_b-bind"/>
    <property type="match status" value="1"/>
</dbReference>
<keyword evidence="2" id="KW-0150">Chloroplast</keyword>
<comment type="subcellular location">
    <subcellularLocation>
        <location evidence="1">Plastid</location>
        <location evidence="1">Chloroplast</location>
    </subcellularLocation>
</comment>
<reference evidence="5" key="1">
    <citation type="submission" date="2021-02" db="EMBL/GenBank/DDBJ databases">
        <authorList>
            <person name="Dougan E. K."/>
            <person name="Rhodes N."/>
            <person name="Thang M."/>
            <person name="Chan C."/>
        </authorList>
    </citation>
    <scope>NUCLEOTIDE SEQUENCE</scope>
</reference>
<dbReference type="GO" id="GO:0009507">
    <property type="term" value="C:chloroplast"/>
    <property type="evidence" value="ECO:0007669"/>
    <property type="project" value="UniProtKB-SubCell"/>
</dbReference>
<evidence type="ECO:0000256" key="1">
    <source>
        <dbReference type="ARBA" id="ARBA00004229"/>
    </source>
</evidence>
<proteinExistence type="predicted"/>
<keyword evidence="3" id="KW-0934">Plastid</keyword>
<dbReference type="Gene3D" id="1.10.3460.10">
    <property type="entry name" value="Chlorophyll a/b binding protein domain"/>
    <property type="match status" value="1"/>
</dbReference>